<evidence type="ECO:0000259" key="14">
    <source>
        <dbReference type="Pfam" id="PF01593"/>
    </source>
</evidence>
<comment type="similarity">
    <text evidence="5">Belongs to the flavin monoamine oxidase family.</text>
</comment>
<name>A0ABX8ME59_9PSED</name>
<evidence type="ECO:0000256" key="1">
    <source>
        <dbReference type="ARBA" id="ARBA00001974"/>
    </source>
</evidence>
<evidence type="ECO:0000256" key="10">
    <source>
        <dbReference type="ARBA" id="ARBA00022827"/>
    </source>
</evidence>
<protein>
    <recommendedName>
        <fullName evidence="7">Tryptophan 2-monooxygenase</fullName>
        <ecNumber evidence="6">1.13.12.3</ecNumber>
    </recommendedName>
</protein>
<proteinExistence type="inferred from homology"/>
<dbReference type="InterPro" id="IPR050281">
    <property type="entry name" value="Flavin_monoamine_oxidase"/>
</dbReference>
<dbReference type="Proteomes" id="UP001047646">
    <property type="component" value="Chromosome"/>
</dbReference>
<keyword evidence="9" id="KW-0285">Flavoprotein</keyword>
<comment type="pathway">
    <text evidence="3">Plant hormone metabolism; auxin biosynthesis.</text>
</comment>
<keyword evidence="10" id="KW-0274">FAD</keyword>
<evidence type="ECO:0000256" key="9">
    <source>
        <dbReference type="ARBA" id="ARBA00022630"/>
    </source>
</evidence>
<comment type="cofactor">
    <cofactor evidence="1">
        <name>FAD</name>
        <dbReference type="ChEBI" id="CHEBI:57692"/>
    </cofactor>
</comment>
<evidence type="ECO:0000256" key="3">
    <source>
        <dbReference type="ARBA" id="ARBA00004814"/>
    </source>
</evidence>
<evidence type="ECO:0000313" key="16">
    <source>
        <dbReference type="Proteomes" id="UP001047646"/>
    </source>
</evidence>
<feature type="domain" description="Amine oxidase" evidence="14">
    <location>
        <begin position="65"/>
        <end position="615"/>
    </location>
</feature>
<keyword evidence="12" id="KW-0073">Auxin biosynthesis</keyword>
<comment type="catalytic activity">
    <reaction evidence="13">
        <text>L-tryptophan + O2 = indole-3-acetamide + CO2 + H2O</text>
        <dbReference type="Rhea" id="RHEA:16165"/>
        <dbReference type="ChEBI" id="CHEBI:15377"/>
        <dbReference type="ChEBI" id="CHEBI:15379"/>
        <dbReference type="ChEBI" id="CHEBI:16031"/>
        <dbReference type="ChEBI" id="CHEBI:16526"/>
        <dbReference type="ChEBI" id="CHEBI:57912"/>
        <dbReference type="EC" id="1.13.12.3"/>
    </reaction>
</comment>
<gene>
    <name evidence="15" type="ORF">KSS95_09070</name>
</gene>
<sequence length="647" mass="72592">MTIGSTHNHPADLAIEPIAPVLPWAARFPNPPDLCFDYRRLVEQHDGIAQANRPDHRICIVGAGITGLTVARELLRCGFTQITLIEQAQRVGGRHLTVVNHDEQGQPSAPFEMGAMRMPFFNRTAEPPKDGRSLMAFYADLFDLRISDFPNPGTPWVNATGIYLREGQLDGEGEPELLIWKNPEGHTPPPTEKLQKVHGKWQRFAQRFAQQVAAIYGTEQWRSQWAAIVERYHRLSFRDLVLLPAVEVWSPTAPGDFGGLGMDAEESSIFYAIGIGDGSWGAFYDVCCLYPLRTAIFGFSSHLQLVHGRVDEQGVPLPAPYAALQTVPDSRGLQFQAPSYIGLAAMDEALLFMDIQTLGTSLYRQCLEREDGLLTDSSVCGLHKLADGRIRVEYRWQHSAPARAKNLSAEFDSVVLTTPSWLIETGMRLEGFNREMLPQSIIDAWKHAHWETSCKVYAPLHKRFLAQHPNLPQILVTDSFVHDVYAYRYDASHAQDCILLSYTWEDDATKLALFSDQALAAKCVQELDRILLRCTNVAEPISPYIDTRNIRIQRWMSDRNALGCAKLYRAGTYYDAVSLMKYNRDLSERSGLYLAGESFSVDAGWTEPCLRTAIDTVINLCAHTGASFNAGFTLDHYPEYALAPQRV</sequence>
<evidence type="ECO:0000313" key="15">
    <source>
        <dbReference type="EMBL" id="QXH36957.1"/>
    </source>
</evidence>
<evidence type="ECO:0000256" key="12">
    <source>
        <dbReference type="ARBA" id="ARBA00023070"/>
    </source>
</evidence>
<dbReference type="InterPro" id="IPR002937">
    <property type="entry name" value="Amino_oxidase"/>
</dbReference>
<dbReference type="PANTHER" id="PTHR10742:SF405">
    <property type="entry name" value="PEROXISOMAL N(1)-ACETYL-SPERMINE_SPERMIDINE OXIDASE"/>
    <property type="match status" value="1"/>
</dbReference>
<keyword evidence="11" id="KW-0560">Oxidoreductase</keyword>
<dbReference type="Pfam" id="PF01593">
    <property type="entry name" value="Amino_oxidase"/>
    <property type="match status" value="1"/>
</dbReference>
<evidence type="ECO:0000256" key="2">
    <source>
        <dbReference type="ARBA" id="ARBA00004496"/>
    </source>
</evidence>
<dbReference type="RefSeq" id="WP_217853360.1">
    <property type="nucleotide sequence ID" value="NZ_CP077073.1"/>
</dbReference>
<comment type="subcellular location">
    <subcellularLocation>
        <location evidence="2">Cytoplasm</location>
    </subcellularLocation>
</comment>
<dbReference type="EC" id="1.13.12.3" evidence="6"/>
<evidence type="ECO:0000256" key="4">
    <source>
        <dbReference type="ARBA" id="ARBA00005833"/>
    </source>
</evidence>
<comment type="similarity">
    <text evidence="4">Belongs to the tryptophan 2-monooxygenase family.</text>
</comment>
<reference evidence="15" key="1">
    <citation type="journal article" date="2021" name="Microorganisms">
        <title>The Ever-Expanding Pseudomonas Genus: Description of 43 New Species and Partition of the Pseudomonas putida Group.</title>
        <authorList>
            <person name="Girard L."/>
            <person name="Lood C."/>
            <person name="Hofte M."/>
            <person name="Vandamme P."/>
            <person name="Rokni-Zadeh H."/>
            <person name="van Noort V."/>
            <person name="Lavigne R."/>
            <person name="De Mot R."/>
        </authorList>
    </citation>
    <scope>NUCLEOTIDE SEQUENCE</scope>
    <source>
        <strain evidence="15">COW39</strain>
    </source>
</reference>
<evidence type="ECO:0000256" key="13">
    <source>
        <dbReference type="ARBA" id="ARBA00047321"/>
    </source>
</evidence>
<keyword evidence="16" id="KW-1185">Reference proteome</keyword>
<dbReference type="PANTHER" id="PTHR10742">
    <property type="entry name" value="FLAVIN MONOAMINE OXIDASE"/>
    <property type="match status" value="1"/>
</dbReference>
<evidence type="ECO:0000256" key="5">
    <source>
        <dbReference type="ARBA" id="ARBA00005995"/>
    </source>
</evidence>
<evidence type="ECO:0000256" key="7">
    <source>
        <dbReference type="ARBA" id="ARBA00017871"/>
    </source>
</evidence>
<organism evidence="15 16">
    <name type="scientific">Pseudomonas muyukensis</name>
    <dbReference type="NCBI Taxonomy" id="2842357"/>
    <lineage>
        <taxon>Bacteria</taxon>
        <taxon>Pseudomonadati</taxon>
        <taxon>Pseudomonadota</taxon>
        <taxon>Gammaproteobacteria</taxon>
        <taxon>Pseudomonadales</taxon>
        <taxon>Pseudomonadaceae</taxon>
        <taxon>Pseudomonas</taxon>
    </lineage>
</organism>
<accession>A0ABX8ME59</accession>
<keyword evidence="8" id="KW-0963">Cytoplasm</keyword>
<evidence type="ECO:0000256" key="11">
    <source>
        <dbReference type="ARBA" id="ARBA00023002"/>
    </source>
</evidence>
<evidence type="ECO:0000256" key="8">
    <source>
        <dbReference type="ARBA" id="ARBA00022490"/>
    </source>
</evidence>
<evidence type="ECO:0000256" key="6">
    <source>
        <dbReference type="ARBA" id="ARBA00012535"/>
    </source>
</evidence>
<dbReference type="EMBL" id="CP077073">
    <property type="protein sequence ID" value="QXH36957.1"/>
    <property type="molecule type" value="Genomic_DNA"/>
</dbReference>